<protein>
    <submittedName>
        <fullName evidence="2">Uncharacterized protein</fullName>
    </submittedName>
</protein>
<keyword evidence="1" id="KW-0812">Transmembrane</keyword>
<accession>A0A8E1UQP9</accession>
<name>A0A8E1UQP9_9BACT</name>
<sequence length="109" mass="12454">MVNDNASSKVERVRTTDTLIVKDSVVQKVTTNIHQQGDTIIIDRYVYERQTTDRTAASGRDTFYIQSDTITKYVPMDIKGNFQHGSWVLLLILVACFGLILLFKNKQKD</sequence>
<keyword evidence="1" id="KW-1133">Transmembrane helix</keyword>
<reference evidence="2 3" key="1">
    <citation type="submission" date="2015-06" db="EMBL/GenBank/DDBJ databases">
        <title>Prevotella sp. 109, sp. nov., a novel member of the family Prevotellaceae isolated from human faeces.</title>
        <authorList>
            <person name="Shkoporov A.N."/>
            <person name="Chaplin A.V."/>
            <person name="Kafarskaia L.I."/>
            <person name="Efimov B.A."/>
        </authorList>
    </citation>
    <scope>NUCLEOTIDE SEQUENCE [LARGE SCALE GENOMIC DNA]</scope>
    <source>
        <strain evidence="2 3">109</strain>
    </source>
</reference>
<keyword evidence="3" id="KW-1185">Reference proteome</keyword>
<evidence type="ECO:0000313" key="3">
    <source>
        <dbReference type="Proteomes" id="UP000036951"/>
    </source>
</evidence>
<evidence type="ECO:0000313" key="2">
    <source>
        <dbReference type="EMBL" id="KOO65826.1"/>
    </source>
</evidence>
<dbReference type="RefSeq" id="WP_053399271.1">
    <property type="nucleotide sequence ID" value="NZ_LFQU01000051.1"/>
</dbReference>
<keyword evidence="1" id="KW-0472">Membrane</keyword>
<gene>
    <name evidence="2" type="ORF">ACU52_14175</name>
</gene>
<proteinExistence type="predicted"/>
<evidence type="ECO:0000256" key="1">
    <source>
        <dbReference type="SAM" id="Phobius"/>
    </source>
</evidence>
<dbReference type="EMBL" id="LFQU01000051">
    <property type="protein sequence ID" value="KOO65826.1"/>
    <property type="molecule type" value="Genomic_DNA"/>
</dbReference>
<dbReference type="Proteomes" id="UP000036951">
    <property type="component" value="Unassembled WGS sequence"/>
</dbReference>
<feature type="transmembrane region" description="Helical" evidence="1">
    <location>
        <begin position="84"/>
        <end position="103"/>
    </location>
</feature>
<organism evidence="2 3">
    <name type="scientific">Xylanibacter rarus</name>
    <dbReference type="NCBI Taxonomy" id="1676614"/>
    <lineage>
        <taxon>Bacteria</taxon>
        <taxon>Pseudomonadati</taxon>
        <taxon>Bacteroidota</taxon>
        <taxon>Bacteroidia</taxon>
        <taxon>Bacteroidales</taxon>
        <taxon>Prevotellaceae</taxon>
        <taxon>Xylanibacter</taxon>
    </lineage>
</organism>
<comment type="caution">
    <text evidence="2">The sequence shown here is derived from an EMBL/GenBank/DDBJ whole genome shotgun (WGS) entry which is preliminary data.</text>
</comment>
<dbReference type="AlphaFoldDB" id="A0A8E1UQP9"/>